<dbReference type="InterPro" id="IPR036412">
    <property type="entry name" value="HAD-like_sf"/>
</dbReference>
<dbReference type="Gene3D" id="3.40.50.1000">
    <property type="entry name" value="HAD superfamily/HAD-like"/>
    <property type="match status" value="1"/>
</dbReference>
<keyword evidence="5" id="KW-0106">Calcium</keyword>
<dbReference type="SFLD" id="SFLDS00003">
    <property type="entry name" value="Haloacid_Dehalogenase"/>
    <property type="match status" value="1"/>
</dbReference>
<keyword evidence="8" id="KW-0547">Nucleotide-binding</keyword>
<evidence type="ECO:0000259" key="15">
    <source>
        <dbReference type="SMART" id="SM00831"/>
    </source>
</evidence>
<dbReference type="InterPro" id="IPR023299">
    <property type="entry name" value="ATPase_P-typ_cyto_dom_N"/>
</dbReference>
<keyword evidence="5" id="KW-0406">Ion transport</keyword>
<dbReference type="RefSeq" id="WP_022936882.1">
    <property type="nucleotide sequence ID" value="NZ_CABKRQ010000001.1"/>
</dbReference>
<dbReference type="Gene3D" id="3.40.1110.10">
    <property type="entry name" value="Calcium-transporting ATPase, cytoplasmic domain N"/>
    <property type="match status" value="1"/>
</dbReference>
<feature type="transmembrane region" description="Helical" evidence="14">
    <location>
        <begin position="245"/>
        <end position="268"/>
    </location>
</feature>
<evidence type="ECO:0000256" key="3">
    <source>
        <dbReference type="ARBA" id="ARBA00012790"/>
    </source>
</evidence>
<dbReference type="STRING" id="1034346.GCA_000313565_00576"/>
<keyword evidence="6 14" id="KW-0812">Transmembrane</keyword>
<sequence>MINQTKQELEKALNVDTSVGLGSEEVKKRQAKDGFNELEQPKKASLFVRFMLQFKDTLVIILLIAALVSVLVEPGDWIDSAIIVFVVVVNAILGVVQESKAEKSLEALQKLSAPNAKVLRDGKKCVVPARELVVGDVLVLEAGDCVPSDARIVECHNLKVDESALTGESLPVEKNDEVIDKTEVALGDKTNMVFQSCNVTYGRAIAIVTSIGMQNEVGKIAGMLLAAKQEATPLQNKLDEIGKMIGIMCIGICIVVFGMEMLSGLSALDAFKTSVALAVAAIPEGLATVVTIVLALSVQKMVKQNAIVRRLPAVETLGSTSIVCSDKTGTLTQNKMTVVKTYTPAMGLRSFEETEDQEAIDMLNYFTLCSDAELIEENGQLIEIGDPTETALVAASLKKGFSKEKLAETYQRDAELAFDSERKMMTVFYKLNGQILSITKGGPDVTLARCVNADITKAMTANDEMANDALRVLAVAVRVWDQIPEKLTSELIENDLTFIGLVGMIDPPRPEVKDAVAVAAKAGVRTIMITGDHITTAVAIAKNLGILTAGQKAIMGVELDKMSQEELESHIDEYSVYARVAPEHKVRIVKAWQAQGHIVAMTGDGVNDAPALKSADIGCAMGITGTDVAKGAAAMILTDDNFATIISSIREGRGIFDNIKKDVQYLLSSNIGEVLVIFGASLISVLIPASGFGVPLLPIHLLWVNLITDSLPAFALGMEPTEADVMNRKPRKKDEDFFAHGFLWTIIWQGIMVGVLTLCSYALGENVSHEYGMTMAFITLVGCQLFHSFNVKSHHSVFSKQIFNNKYLWGAAAVGVLLQVLIINVPFLSDIFKLVPLDPIHALEAIGISALTVVFVEIYKLIKRIQHKD</sequence>
<evidence type="ECO:0000256" key="12">
    <source>
        <dbReference type="ARBA" id="ARBA00023136"/>
    </source>
</evidence>
<dbReference type="Pfam" id="PF00689">
    <property type="entry name" value="Cation_ATPase_C"/>
    <property type="match status" value="1"/>
</dbReference>
<dbReference type="PANTHER" id="PTHR42861">
    <property type="entry name" value="CALCIUM-TRANSPORTING ATPASE"/>
    <property type="match status" value="1"/>
</dbReference>
<dbReference type="GO" id="GO:0005388">
    <property type="term" value="F:P-type calcium transporter activity"/>
    <property type="evidence" value="ECO:0007669"/>
    <property type="project" value="UniProtKB-EC"/>
</dbReference>
<dbReference type="GO" id="GO:0140352">
    <property type="term" value="P:export from cell"/>
    <property type="evidence" value="ECO:0007669"/>
    <property type="project" value="UniProtKB-ARBA"/>
</dbReference>
<evidence type="ECO:0000256" key="11">
    <source>
        <dbReference type="ARBA" id="ARBA00022989"/>
    </source>
</evidence>
<comment type="subcellular location">
    <subcellularLocation>
        <location evidence="1">Cell membrane</location>
        <topology evidence="1">Multi-pass membrane protein</topology>
    </subcellularLocation>
</comment>
<dbReference type="AlphaFoldDB" id="A0A318KJ01"/>
<dbReference type="SUPFAM" id="SSF81653">
    <property type="entry name" value="Calcium ATPase, transduction domain A"/>
    <property type="match status" value="1"/>
</dbReference>
<reference evidence="16 17" key="1">
    <citation type="submission" date="2018-05" db="EMBL/GenBank/DDBJ databases">
        <title>Genomic Encyclopedia of Type Strains, Phase IV (KMG-IV): sequencing the most valuable type-strain genomes for metagenomic binning, comparative biology and taxonomic classification.</title>
        <authorList>
            <person name="Goeker M."/>
        </authorList>
    </citation>
    <scope>NUCLEOTIDE SEQUENCE [LARGE SCALE GENOMIC DNA]</scope>
    <source>
        <strain evidence="16 17">JC118</strain>
    </source>
</reference>
<dbReference type="SUPFAM" id="SSF81665">
    <property type="entry name" value="Calcium ATPase, transmembrane domain M"/>
    <property type="match status" value="1"/>
</dbReference>
<dbReference type="EMBL" id="QJKH01000008">
    <property type="protein sequence ID" value="PXX78094.1"/>
    <property type="molecule type" value="Genomic_DNA"/>
</dbReference>
<dbReference type="SFLD" id="SFLDG00002">
    <property type="entry name" value="C1.7:_P-type_atpase_like"/>
    <property type="match status" value="1"/>
</dbReference>
<evidence type="ECO:0000313" key="16">
    <source>
        <dbReference type="EMBL" id="PXX78094.1"/>
    </source>
</evidence>
<dbReference type="SMART" id="SM00831">
    <property type="entry name" value="Cation_ATPase_N"/>
    <property type="match status" value="1"/>
</dbReference>
<dbReference type="Pfam" id="PF00690">
    <property type="entry name" value="Cation_ATPase_N"/>
    <property type="match status" value="1"/>
</dbReference>
<evidence type="ECO:0000256" key="9">
    <source>
        <dbReference type="ARBA" id="ARBA00022840"/>
    </source>
</evidence>
<protein>
    <recommendedName>
        <fullName evidence="3">P-type Ca(2+) transporter</fullName>
        <ecNumber evidence="3">7.2.2.10</ecNumber>
    </recommendedName>
</protein>
<dbReference type="InterPro" id="IPR023298">
    <property type="entry name" value="ATPase_P-typ_TM_dom_sf"/>
</dbReference>
<dbReference type="GO" id="GO:0046872">
    <property type="term" value="F:metal ion binding"/>
    <property type="evidence" value="ECO:0007669"/>
    <property type="project" value="UniProtKB-KW"/>
</dbReference>
<dbReference type="PRINTS" id="PR00120">
    <property type="entry name" value="HATPASE"/>
</dbReference>
<dbReference type="SUPFAM" id="SSF56784">
    <property type="entry name" value="HAD-like"/>
    <property type="match status" value="1"/>
</dbReference>
<keyword evidence="17" id="KW-1185">Reference proteome</keyword>
<evidence type="ECO:0000256" key="8">
    <source>
        <dbReference type="ARBA" id="ARBA00022741"/>
    </source>
</evidence>
<feature type="transmembrane region" description="Helical" evidence="14">
    <location>
        <begin position="737"/>
        <end position="763"/>
    </location>
</feature>
<evidence type="ECO:0000256" key="4">
    <source>
        <dbReference type="ARBA" id="ARBA00022475"/>
    </source>
</evidence>
<dbReference type="FunFam" id="3.40.50.1000:FF:000028">
    <property type="entry name" value="Calcium-transporting P-type ATPase, putative"/>
    <property type="match status" value="1"/>
</dbReference>
<dbReference type="FunFam" id="2.70.150.10:FF:000016">
    <property type="entry name" value="Calcium-transporting P-type ATPase putative"/>
    <property type="match status" value="1"/>
</dbReference>
<keyword evidence="10" id="KW-1278">Translocase</keyword>
<dbReference type="InterPro" id="IPR006068">
    <property type="entry name" value="ATPase_P-typ_cation-transptr_C"/>
</dbReference>
<proteinExistence type="inferred from homology"/>
<dbReference type="GO" id="GO:0005886">
    <property type="term" value="C:plasma membrane"/>
    <property type="evidence" value="ECO:0007669"/>
    <property type="project" value="UniProtKB-SubCell"/>
</dbReference>
<dbReference type="OrthoDB" id="9760364at2"/>
<dbReference type="Proteomes" id="UP000247612">
    <property type="component" value="Unassembled WGS sequence"/>
</dbReference>
<accession>A0A318KJ01</accession>
<comment type="caution">
    <text evidence="16">The sequence shown here is derived from an EMBL/GenBank/DDBJ whole genome shotgun (WGS) entry which is preliminary data.</text>
</comment>
<name>A0A318KJ01_9FIRM</name>
<comment type="similarity">
    <text evidence="2">Belongs to the cation transport ATPase (P-type) (TC 3.A.3) family. Type IIA subfamily.</text>
</comment>
<keyword evidence="5" id="KW-0109">Calcium transport</keyword>
<dbReference type="Gene3D" id="1.20.1110.10">
    <property type="entry name" value="Calcium-transporting ATPase, transmembrane domain"/>
    <property type="match status" value="1"/>
</dbReference>
<dbReference type="InterPro" id="IPR001757">
    <property type="entry name" value="P_typ_ATPase"/>
</dbReference>
<organism evidence="16 17">
    <name type="scientific">Dielma fastidiosa</name>
    <dbReference type="NCBI Taxonomy" id="1034346"/>
    <lineage>
        <taxon>Bacteria</taxon>
        <taxon>Bacillati</taxon>
        <taxon>Bacillota</taxon>
        <taxon>Erysipelotrichia</taxon>
        <taxon>Erysipelotrichales</taxon>
        <taxon>Erysipelotrichaceae</taxon>
        <taxon>Dielma</taxon>
    </lineage>
</organism>
<dbReference type="InterPro" id="IPR044492">
    <property type="entry name" value="P_typ_ATPase_HD_dom"/>
</dbReference>
<dbReference type="InterPro" id="IPR023214">
    <property type="entry name" value="HAD_sf"/>
</dbReference>
<dbReference type="InterPro" id="IPR008250">
    <property type="entry name" value="ATPase_P-typ_transduc_dom_A_sf"/>
</dbReference>
<feature type="transmembrane region" description="Helical" evidence="14">
    <location>
        <begin position="699"/>
        <end position="716"/>
    </location>
</feature>
<keyword evidence="4" id="KW-1003">Cell membrane</keyword>
<feature type="transmembrane region" description="Helical" evidence="14">
    <location>
        <begin position="769"/>
        <end position="786"/>
    </location>
</feature>
<feature type="transmembrane region" description="Helical" evidence="14">
    <location>
        <begin position="77"/>
        <end position="96"/>
    </location>
</feature>
<evidence type="ECO:0000256" key="5">
    <source>
        <dbReference type="ARBA" id="ARBA00022568"/>
    </source>
</evidence>
<dbReference type="SUPFAM" id="SSF81660">
    <property type="entry name" value="Metal cation-transporting ATPase, ATP-binding domain N"/>
    <property type="match status" value="1"/>
</dbReference>
<evidence type="ECO:0000256" key="7">
    <source>
        <dbReference type="ARBA" id="ARBA00022723"/>
    </source>
</evidence>
<dbReference type="InterPro" id="IPR004014">
    <property type="entry name" value="ATPase_P-typ_cation-transptr_N"/>
</dbReference>
<dbReference type="PRINTS" id="PR00119">
    <property type="entry name" value="CATATPASE"/>
</dbReference>
<dbReference type="GO" id="GO:0005524">
    <property type="term" value="F:ATP binding"/>
    <property type="evidence" value="ECO:0007669"/>
    <property type="project" value="UniProtKB-KW"/>
</dbReference>
<dbReference type="Pfam" id="PF13246">
    <property type="entry name" value="Cation_ATPase"/>
    <property type="match status" value="1"/>
</dbReference>
<feature type="transmembrane region" description="Helical" evidence="14">
    <location>
        <begin position="807"/>
        <end position="828"/>
    </location>
</feature>
<evidence type="ECO:0000256" key="2">
    <source>
        <dbReference type="ARBA" id="ARBA00005675"/>
    </source>
</evidence>
<feature type="transmembrane region" description="Helical" evidence="14">
    <location>
        <begin position="52"/>
        <end position="71"/>
    </location>
</feature>
<evidence type="ECO:0000256" key="1">
    <source>
        <dbReference type="ARBA" id="ARBA00004651"/>
    </source>
</evidence>
<keyword evidence="9" id="KW-0067">ATP-binding</keyword>
<dbReference type="Pfam" id="PF00122">
    <property type="entry name" value="E1-E2_ATPase"/>
    <property type="match status" value="1"/>
</dbReference>
<comment type="catalytic activity">
    <reaction evidence="13">
        <text>Ca(2+)(in) + ATP + H2O = Ca(2+)(out) + ADP + phosphate + H(+)</text>
        <dbReference type="Rhea" id="RHEA:18105"/>
        <dbReference type="ChEBI" id="CHEBI:15377"/>
        <dbReference type="ChEBI" id="CHEBI:15378"/>
        <dbReference type="ChEBI" id="CHEBI:29108"/>
        <dbReference type="ChEBI" id="CHEBI:30616"/>
        <dbReference type="ChEBI" id="CHEBI:43474"/>
        <dbReference type="ChEBI" id="CHEBI:456216"/>
        <dbReference type="EC" id="7.2.2.10"/>
    </reaction>
</comment>
<keyword evidence="5" id="KW-0813">Transport</keyword>
<evidence type="ECO:0000256" key="10">
    <source>
        <dbReference type="ARBA" id="ARBA00022967"/>
    </source>
</evidence>
<evidence type="ECO:0000313" key="17">
    <source>
        <dbReference type="Proteomes" id="UP000247612"/>
    </source>
</evidence>
<dbReference type="EC" id="7.2.2.10" evidence="3"/>
<evidence type="ECO:0000256" key="13">
    <source>
        <dbReference type="ARBA" id="ARBA00048694"/>
    </source>
</evidence>
<feature type="transmembrane region" description="Helical" evidence="14">
    <location>
        <begin position="840"/>
        <end position="859"/>
    </location>
</feature>
<gene>
    <name evidence="16" type="ORF">DES51_10819</name>
</gene>
<evidence type="ECO:0000256" key="14">
    <source>
        <dbReference type="SAM" id="Phobius"/>
    </source>
</evidence>
<keyword evidence="11 14" id="KW-1133">Transmembrane helix</keyword>
<feature type="transmembrane region" description="Helical" evidence="14">
    <location>
        <begin position="274"/>
        <end position="296"/>
    </location>
</feature>
<feature type="domain" description="Cation-transporting P-type ATPase N-terminal" evidence="15">
    <location>
        <begin position="3"/>
        <end position="74"/>
    </location>
</feature>
<dbReference type="PROSITE" id="PS00154">
    <property type="entry name" value="ATPASE_E1_E2"/>
    <property type="match status" value="1"/>
</dbReference>
<keyword evidence="7" id="KW-0479">Metal-binding</keyword>
<feature type="transmembrane region" description="Helical" evidence="14">
    <location>
        <begin position="665"/>
        <end position="687"/>
    </location>
</feature>
<dbReference type="NCBIfam" id="TIGR01494">
    <property type="entry name" value="ATPase_P-type"/>
    <property type="match status" value="3"/>
</dbReference>
<dbReference type="SFLD" id="SFLDF00027">
    <property type="entry name" value="p-type_atpase"/>
    <property type="match status" value="1"/>
</dbReference>
<dbReference type="Gene3D" id="2.70.150.10">
    <property type="entry name" value="Calcium-transporting ATPase, cytoplasmic transduction domain A"/>
    <property type="match status" value="1"/>
</dbReference>
<evidence type="ECO:0000256" key="6">
    <source>
        <dbReference type="ARBA" id="ARBA00022692"/>
    </source>
</evidence>
<keyword evidence="12 14" id="KW-0472">Membrane</keyword>
<dbReference type="GO" id="GO:0016887">
    <property type="term" value="F:ATP hydrolysis activity"/>
    <property type="evidence" value="ECO:0007669"/>
    <property type="project" value="InterPro"/>
</dbReference>
<dbReference type="InterPro" id="IPR059000">
    <property type="entry name" value="ATPase_P-type_domA"/>
</dbReference>
<dbReference type="InterPro" id="IPR018303">
    <property type="entry name" value="ATPase_P-typ_P_site"/>
</dbReference>